<dbReference type="InterPro" id="IPR010982">
    <property type="entry name" value="Lambda_DNA-bd_dom_sf"/>
</dbReference>
<dbReference type="SUPFAM" id="SSF47413">
    <property type="entry name" value="lambda repressor-like DNA-binding domains"/>
    <property type="match status" value="1"/>
</dbReference>
<dbReference type="Pfam" id="PF13560">
    <property type="entry name" value="HTH_31"/>
    <property type="match status" value="1"/>
</dbReference>
<dbReference type="CDD" id="cd00093">
    <property type="entry name" value="HTH_XRE"/>
    <property type="match status" value="1"/>
</dbReference>
<dbReference type="PANTHER" id="PTHR35010">
    <property type="entry name" value="BLL4672 PROTEIN-RELATED"/>
    <property type="match status" value="1"/>
</dbReference>
<dbReference type="SMART" id="SM00530">
    <property type="entry name" value="HTH_XRE"/>
    <property type="match status" value="1"/>
</dbReference>
<proteinExistence type="predicted"/>
<dbReference type="PANTHER" id="PTHR35010:SF2">
    <property type="entry name" value="BLL4672 PROTEIN"/>
    <property type="match status" value="1"/>
</dbReference>
<dbReference type="InterPro" id="IPR001387">
    <property type="entry name" value="Cro/C1-type_HTH"/>
</dbReference>
<evidence type="ECO:0000313" key="3">
    <source>
        <dbReference type="Proteomes" id="UP001612741"/>
    </source>
</evidence>
<dbReference type="EMBL" id="JBITGY010000009">
    <property type="protein sequence ID" value="MFI6502376.1"/>
    <property type="molecule type" value="Genomic_DNA"/>
</dbReference>
<comment type="caution">
    <text evidence="2">The sequence shown here is derived from an EMBL/GenBank/DDBJ whole genome shotgun (WGS) entry which is preliminary data.</text>
</comment>
<dbReference type="Gene3D" id="3.30.450.180">
    <property type="match status" value="1"/>
</dbReference>
<dbReference type="Gene3D" id="1.10.260.40">
    <property type="entry name" value="lambda repressor-like DNA-binding domains"/>
    <property type="match status" value="1"/>
</dbReference>
<name>A0ABW7Z306_9ACTN</name>
<dbReference type="PROSITE" id="PS50943">
    <property type="entry name" value="HTH_CROC1"/>
    <property type="match status" value="1"/>
</dbReference>
<sequence>MENSRDQGRRELAAFLRARRGEIAPRQVGLPGGSRKVTGLRREEVAHRAGISVDYYTRLEQGRLPAPSGGVLDALAHALLLNLDQRDYLRSLADRAPARRRRPRQQSVPEPVLEFLRDLSATPAFVLGRFLDVLAWNDLTTELFTDFGALAEPERNYLRMVFLDPLMRERLPDWDYGARQCVSVLRMDAARYPSDPRLAALVAELTAKAPEFHHWWATHWVAAKTFGVKSVHHPKTGTLHLHWQILTVAQDPDQCLVVLPPADEESRANLALLSRRRRRH</sequence>
<reference evidence="2 3" key="1">
    <citation type="submission" date="2024-10" db="EMBL/GenBank/DDBJ databases">
        <title>The Natural Products Discovery Center: Release of the First 8490 Sequenced Strains for Exploring Actinobacteria Biosynthetic Diversity.</title>
        <authorList>
            <person name="Kalkreuter E."/>
            <person name="Kautsar S.A."/>
            <person name="Yang D."/>
            <person name="Bader C.D."/>
            <person name="Teijaro C.N."/>
            <person name="Fluegel L."/>
            <person name="Davis C.M."/>
            <person name="Simpson J.R."/>
            <person name="Lauterbach L."/>
            <person name="Steele A.D."/>
            <person name="Gui C."/>
            <person name="Meng S."/>
            <person name="Li G."/>
            <person name="Viehrig K."/>
            <person name="Ye F."/>
            <person name="Su P."/>
            <person name="Kiefer A.F."/>
            <person name="Nichols A."/>
            <person name="Cepeda A.J."/>
            <person name="Yan W."/>
            <person name="Fan B."/>
            <person name="Jiang Y."/>
            <person name="Adhikari A."/>
            <person name="Zheng C.-J."/>
            <person name="Schuster L."/>
            <person name="Cowan T.M."/>
            <person name="Smanski M.J."/>
            <person name="Chevrette M.G."/>
            <person name="De Carvalho L.P.S."/>
            <person name="Shen B."/>
        </authorList>
    </citation>
    <scope>NUCLEOTIDE SEQUENCE [LARGE SCALE GENOMIC DNA]</scope>
    <source>
        <strain evidence="2 3">NPDC050545</strain>
    </source>
</reference>
<dbReference type="InterPro" id="IPR041413">
    <property type="entry name" value="MLTR_LBD"/>
</dbReference>
<dbReference type="RefSeq" id="WP_397087592.1">
    <property type="nucleotide sequence ID" value="NZ_JBITGY010000009.1"/>
</dbReference>
<gene>
    <name evidence="2" type="ORF">ACIBG2_33710</name>
</gene>
<evidence type="ECO:0000313" key="2">
    <source>
        <dbReference type="EMBL" id="MFI6502376.1"/>
    </source>
</evidence>
<feature type="domain" description="HTH cro/C1-type" evidence="1">
    <location>
        <begin position="35"/>
        <end position="86"/>
    </location>
</feature>
<accession>A0ABW7Z306</accession>
<organism evidence="2 3">
    <name type="scientific">Nonomuraea typhae</name>
    <dbReference type="NCBI Taxonomy" id="2603600"/>
    <lineage>
        <taxon>Bacteria</taxon>
        <taxon>Bacillati</taxon>
        <taxon>Actinomycetota</taxon>
        <taxon>Actinomycetes</taxon>
        <taxon>Streptosporangiales</taxon>
        <taxon>Streptosporangiaceae</taxon>
        <taxon>Nonomuraea</taxon>
    </lineage>
</organism>
<keyword evidence="3" id="KW-1185">Reference proteome</keyword>
<dbReference type="Pfam" id="PF17765">
    <property type="entry name" value="MLTR_LBD"/>
    <property type="match status" value="1"/>
</dbReference>
<protein>
    <submittedName>
        <fullName evidence="2">Helix-turn-helix transcriptional regulator</fullName>
    </submittedName>
</protein>
<evidence type="ECO:0000259" key="1">
    <source>
        <dbReference type="PROSITE" id="PS50943"/>
    </source>
</evidence>
<dbReference type="Proteomes" id="UP001612741">
    <property type="component" value="Unassembled WGS sequence"/>
</dbReference>